<dbReference type="InterPro" id="IPR013106">
    <property type="entry name" value="Ig_V-set"/>
</dbReference>
<sequence>FLWKCGRLATSSQPTIESLPPSVAEGRSVLLLVRNPPENIIGFVWFKGMVAVKNILAIRHIPARKPTVLGPAYSGRETLSSDGSLLLHSVSQKDRGLYTLRILRTDGKNEEAQVQLQVHSSLSVFCNSLTCSHLMIHSLPSYAAEGEDVLLQVHNLPEEVQAFSWYKLKNGTSFHKLVEYNKTTNFISWGPADRIRGMVYRNGSLLLHNVIENDAGIYTLEVLNKDLKIKRSYVEFYVKKHVTQPFVRITDNTVTGGTSVIFTCVSPNTDVSIRWIFNKKNLQLTERMTLSPTKCGLRIEPVKSEDAGEYQCEVSNHFSLKTSLPVSWP</sequence>
<protein>
    <recommendedName>
        <fullName evidence="5">Ig-like domain-containing protein</fullName>
    </recommendedName>
</protein>
<reference evidence="6 7" key="1">
    <citation type="journal article" date="2023" name="bioRxiv">
        <title>Conserved and derived expression patterns and positive selection on dental genes reveal complex evolutionary context of ever-growing rodent molars.</title>
        <authorList>
            <person name="Calamari Z.T."/>
            <person name="Song A."/>
            <person name="Cohen E."/>
            <person name="Akter M."/>
            <person name="Roy R.D."/>
            <person name="Hallikas O."/>
            <person name="Christensen M.M."/>
            <person name="Li P."/>
            <person name="Marangoni P."/>
            <person name="Jernvall J."/>
            <person name="Klein O.D."/>
        </authorList>
    </citation>
    <scope>NUCLEOTIDE SEQUENCE [LARGE SCALE GENOMIC DNA]</scope>
    <source>
        <strain evidence="6">V071</strain>
    </source>
</reference>
<dbReference type="GO" id="GO:0007165">
    <property type="term" value="P:signal transduction"/>
    <property type="evidence" value="ECO:0007669"/>
    <property type="project" value="TreeGrafter"/>
</dbReference>
<dbReference type="GO" id="GO:1990782">
    <property type="term" value="F:protein tyrosine kinase binding"/>
    <property type="evidence" value="ECO:0007669"/>
    <property type="project" value="TreeGrafter"/>
</dbReference>
<gene>
    <name evidence="6" type="ORF">U0070_016165</name>
</gene>
<dbReference type="AlphaFoldDB" id="A0AAW0HRA0"/>
<dbReference type="Proteomes" id="UP001488838">
    <property type="component" value="Unassembled WGS sequence"/>
</dbReference>
<dbReference type="SUPFAM" id="SSF48726">
    <property type="entry name" value="Immunoglobulin"/>
    <property type="match status" value="3"/>
</dbReference>
<keyword evidence="1" id="KW-0732">Signal</keyword>
<dbReference type="FunFam" id="2.60.40.10:FF:000244">
    <property type="entry name" value="carcinoembryonic antigen-related cell adhesion molecule 16"/>
    <property type="match status" value="1"/>
</dbReference>
<keyword evidence="3" id="KW-0393">Immunoglobulin domain</keyword>
<evidence type="ECO:0000259" key="5">
    <source>
        <dbReference type="PROSITE" id="PS50835"/>
    </source>
</evidence>
<dbReference type="InterPro" id="IPR013783">
    <property type="entry name" value="Ig-like_fold"/>
</dbReference>
<dbReference type="GO" id="GO:0005886">
    <property type="term" value="C:plasma membrane"/>
    <property type="evidence" value="ECO:0007669"/>
    <property type="project" value="TreeGrafter"/>
</dbReference>
<evidence type="ECO:0000256" key="2">
    <source>
        <dbReference type="ARBA" id="ARBA00023180"/>
    </source>
</evidence>
<evidence type="ECO:0000313" key="7">
    <source>
        <dbReference type="Proteomes" id="UP001488838"/>
    </source>
</evidence>
<dbReference type="CDD" id="cd05774">
    <property type="entry name" value="IgV_CEACAM_D1"/>
    <property type="match status" value="1"/>
</dbReference>
<dbReference type="Pfam" id="PF13927">
    <property type="entry name" value="Ig_3"/>
    <property type="match status" value="1"/>
</dbReference>
<dbReference type="InterPro" id="IPR003599">
    <property type="entry name" value="Ig_sub"/>
</dbReference>
<dbReference type="PANTHER" id="PTHR44427:SF1">
    <property type="entry name" value="CARCINOEMBRYONIC ANTIGEN-RELATED CELL ADHESION MOLECULE 1"/>
    <property type="match status" value="1"/>
</dbReference>
<dbReference type="PANTHER" id="PTHR44427">
    <property type="entry name" value="CARCINOEMBRYONIC ANTIGEN-RELATED CELL ADHESION MOLECULE 19"/>
    <property type="match status" value="1"/>
</dbReference>
<comment type="similarity">
    <text evidence="4">Belongs to the immunoglobulin superfamily. CEA family.</text>
</comment>
<feature type="domain" description="Ig-like" evidence="5">
    <location>
        <begin position="245"/>
        <end position="327"/>
    </location>
</feature>
<dbReference type="InterPro" id="IPR007110">
    <property type="entry name" value="Ig-like_dom"/>
</dbReference>
<organism evidence="6 7">
    <name type="scientific">Myodes glareolus</name>
    <name type="common">Bank vole</name>
    <name type="synonym">Clethrionomys glareolus</name>
    <dbReference type="NCBI Taxonomy" id="447135"/>
    <lineage>
        <taxon>Eukaryota</taxon>
        <taxon>Metazoa</taxon>
        <taxon>Chordata</taxon>
        <taxon>Craniata</taxon>
        <taxon>Vertebrata</taxon>
        <taxon>Euteleostomi</taxon>
        <taxon>Mammalia</taxon>
        <taxon>Eutheria</taxon>
        <taxon>Euarchontoglires</taxon>
        <taxon>Glires</taxon>
        <taxon>Rodentia</taxon>
        <taxon>Myomorpha</taxon>
        <taxon>Muroidea</taxon>
        <taxon>Cricetidae</taxon>
        <taxon>Arvicolinae</taxon>
        <taxon>Myodes</taxon>
    </lineage>
</organism>
<keyword evidence="7" id="KW-1185">Reference proteome</keyword>
<evidence type="ECO:0000256" key="4">
    <source>
        <dbReference type="ARBA" id="ARBA00038222"/>
    </source>
</evidence>
<proteinExistence type="inferred from homology"/>
<keyword evidence="2" id="KW-0325">Glycoprotein</keyword>
<dbReference type="EMBL" id="JBBHLL010000368">
    <property type="protein sequence ID" value="KAK7804652.1"/>
    <property type="molecule type" value="Genomic_DNA"/>
</dbReference>
<dbReference type="GO" id="GO:0002682">
    <property type="term" value="P:regulation of immune system process"/>
    <property type="evidence" value="ECO:0007669"/>
    <property type="project" value="TreeGrafter"/>
</dbReference>
<dbReference type="InterPro" id="IPR036179">
    <property type="entry name" value="Ig-like_dom_sf"/>
</dbReference>
<comment type="caution">
    <text evidence="6">The sequence shown here is derived from an EMBL/GenBank/DDBJ whole genome shotgun (WGS) entry which is preliminary data.</text>
</comment>
<dbReference type="GO" id="GO:0009986">
    <property type="term" value="C:cell surface"/>
    <property type="evidence" value="ECO:0007669"/>
    <property type="project" value="TreeGrafter"/>
</dbReference>
<dbReference type="InterPro" id="IPR050831">
    <property type="entry name" value="CEA_cell_adhesion"/>
</dbReference>
<dbReference type="PROSITE" id="PS50835">
    <property type="entry name" value="IG_LIKE"/>
    <property type="match status" value="1"/>
</dbReference>
<evidence type="ECO:0000256" key="3">
    <source>
        <dbReference type="ARBA" id="ARBA00023319"/>
    </source>
</evidence>
<dbReference type="SMART" id="SM00409">
    <property type="entry name" value="IG"/>
    <property type="match status" value="3"/>
</dbReference>
<name>A0AAW0HRA0_MYOGA</name>
<evidence type="ECO:0000313" key="6">
    <source>
        <dbReference type="EMBL" id="KAK7804652.1"/>
    </source>
</evidence>
<dbReference type="SMART" id="SM00408">
    <property type="entry name" value="IGc2"/>
    <property type="match status" value="2"/>
</dbReference>
<accession>A0AAW0HRA0</accession>
<dbReference type="InterPro" id="IPR003598">
    <property type="entry name" value="Ig_sub2"/>
</dbReference>
<evidence type="ECO:0000256" key="1">
    <source>
        <dbReference type="ARBA" id="ARBA00022729"/>
    </source>
</evidence>
<feature type="non-terminal residue" evidence="6">
    <location>
        <position position="1"/>
    </location>
</feature>
<dbReference type="Pfam" id="PF07686">
    <property type="entry name" value="V-set"/>
    <property type="match status" value="2"/>
</dbReference>
<dbReference type="Gene3D" id="2.60.40.10">
    <property type="entry name" value="Immunoglobulins"/>
    <property type="match status" value="3"/>
</dbReference>